<gene>
    <name evidence="1" type="ORF">ACAT0790_LOCUS54523</name>
</gene>
<dbReference type="SUPFAM" id="SSF50249">
    <property type="entry name" value="Nucleic acid-binding proteins"/>
    <property type="match status" value="5"/>
</dbReference>
<dbReference type="AlphaFoldDB" id="A0A7S1WNC9"/>
<dbReference type="EMBL" id="HBGE01091537">
    <property type="protein sequence ID" value="CAD9177754.1"/>
    <property type="molecule type" value="Transcribed_RNA"/>
</dbReference>
<protein>
    <recommendedName>
        <fullName evidence="2">CSD domain-containing protein</fullName>
    </recommendedName>
</protein>
<dbReference type="Gene3D" id="2.40.50.140">
    <property type="entry name" value="Nucleic acid-binding proteins"/>
    <property type="match status" value="5"/>
</dbReference>
<name>A0A7S1WNC9_ALECA</name>
<dbReference type="InterPro" id="IPR012340">
    <property type="entry name" value="NA-bd_OB-fold"/>
</dbReference>
<dbReference type="PANTHER" id="PTHR46565:SF20">
    <property type="entry name" value="COLD SHOCK DOMAIN-CONTAINING PROTEIN 4"/>
    <property type="match status" value="1"/>
</dbReference>
<accession>A0A7S1WNC9</accession>
<proteinExistence type="predicted"/>
<reference evidence="1" key="1">
    <citation type="submission" date="2021-01" db="EMBL/GenBank/DDBJ databases">
        <authorList>
            <person name="Corre E."/>
            <person name="Pelletier E."/>
            <person name="Niang G."/>
            <person name="Scheremetjew M."/>
            <person name="Finn R."/>
            <person name="Kale V."/>
            <person name="Holt S."/>
            <person name="Cochrane G."/>
            <person name="Meng A."/>
            <person name="Brown T."/>
            <person name="Cohen L."/>
        </authorList>
    </citation>
    <scope>NUCLEOTIDE SEQUENCE</scope>
    <source>
        <strain evidence="1">OF101</strain>
    </source>
</reference>
<dbReference type="PANTHER" id="PTHR46565">
    <property type="entry name" value="COLD SHOCK DOMAIN PROTEIN 2"/>
    <property type="match status" value="1"/>
</dbReference>
<evidence type="ECO:0008006" key="2">
    <source>
        <dbReference type="Google" id="ProtNLM"/>
    </source>
</evidence>
<sequence length="493" mass="54287">MQYPGGMQMMPSGWQVPTSPRANLDKLSSLVGQRLRGKVRSWKEHWGFLVSPKFEGDIFVHRQNLRFEGEPMVGKPVSFTVTVDDRNRVTATEVTEPTAGAEDFEGAMTLTGRIRSWKNEWGFIVAPEHFEGDLFCHKEHVNLDVPEGEMARVVVERAVSFEVMTDSKGRTHAAKVNLLEPVDMSVLSQPWMGMAVPPKGAGKGKRPAAEPEQLMDNGEVLTGTLRSWREPWGFIVCPEKFEGDLFVHKETFSGEVPDSASAGRTVNFLRAIDGRGRPHAIQVQLLGGYAPQNAIANAPNNQAWQGTSGPITATNKYEHCVGMPLHGSCRSWKSDWGFVVSEVFEGDLFAHKMHLQNGAEFLTPGALLSFEVGGDSRGRATALNIKCINDAKDWVGSGVKLTGTVRSYREPWGFLVSPGSYTSDLFFHVEHVDPRTRALLCSGLEVTFGVQIDKKERCTAMEIQATGGMATPGKRKATSAPATIQPVKVPRFY</sequence>
<organism evidence="1">
    <name type="scientific">Alexandrium catenella</name>
    <name type="common">Red tide dinoflagellate</name>
    <name type="synonym">Gonyaulax catenella</name>
    <dbReference type="NCBI Taxonomy" id="2925"/>
    <lineage>
        <taxon>Eukaryota</taxon>
        <taxon>Sar</taxon>
        <taxon>Alveolata</taxon>
        <taxon>Dinophyceae</taxon>
        <taxon>Gonyaulacales</taxon>
        <taxon>Pyrocystaceae</taxon>
        <taxon>Alexandrium</taxon>
    </lineage>
</organism>
<evidence type="ECO:0000313" key="1">
    <source>
        <dbReference type="EMBL" id="CAD9177754.1"/>
    </source>
</evidence>